<dbReference type="GO" id="GO:0009055">
    <property type="term" value="F:electron transfer activity"/>
    <property type="evidence" value="ECO:0007669"/>
    <property type="project" value="InterPro"/>
</dbReference>
<keyword evidence="11" id="KW-1185">Reference proteome</keyword>
<dbReference type="PANTHER" id="PTHR11961">
    <property type="entry name" value="CYTOCHROME C"/>
    <property type="match status" value="1"/>
</dbReference>
<keyword evidence="8" id="KW-0732">Signal</keyword>
<feature type="chain" id="PRO_5017448881" evidence="8">
    <location>
        <begin position="21"/>
        <end position="181"/>
    </location>
</feature>
<dbReference type="PRINTS" id="PR00604">
    <property type="entry name" value="CYTCHRMECIAB"/>
</dbReference>
<evidence type="ECO:0000259" key="9">
    <source>
        <dbReference type="PROSITE" id="PS51007"/>
    </source>
</evidence>
<evidence type="ECO:0000256" key="8">
    <source>
        <dbReference type="SAM" id="SignalP"/>
    </source>
</evidence>
<dbReference type="GO" id="GO:0020037">
    <property type="term" value="F:heme binding"/>
    <property type="evidence" value="ECO:0007669"/>
    <property type="project" value="InterPro"/>
</dbReference>
<keyword evidence="4" id="KW-0249">Electron transport</keyword>
<sequence>MTLRTSMIAILLAAGLSACGGSEEPAAPEASTPPADMDADTAETPAETAPEEVETASGPAEEGTQFAGFPEPYASADYATGKRLFMQCSSCHSLTEGGPTLLGPNLYGMFDRKVGEQEGFDYSKALQDADFEWTPEQLDQWLASPRNFLPGNRMSFAGVPREDQRAAIIAYVMSETGYTPG</sequence>
<feature type="region of interest" description="Disordered" evidence="7">
    <location>
        <begin position="21"/>
        <end position="71"/>
    </location>
</feature>
<keyword evidence="5 6" id="KW-0408">Iron</keyword>
<dbReference type="PROSITE" id="PS51007">
    <property type="entry name" value="CYTC"/>
    <property type="match status" value="1"/>
</dbReference>
<keyword evidence="3 6" id="KW-0479">Metal-binding</keyword>
<dbReference type="InterPro" id="IPR036909">
    <property type="entry name" value="Cyt_c-like_dom_sf"/>
</dbReference>
<feature type="signal peptide" evidence="8">
    <location>
        <begin position="1"/>
        <end position="20"/>
    </location>
</feature>
<keyword evidence="1" id="KW-0813">Transport</keyword>
<dbReference type="PROSITE" id="PS51257">
    <property type="entry name" value="PROKAR_LIPOPROTEIN"/>
    <property type="match status" value="1"/>
</dbReference>
<dbReference type="AlphaFoldDB" id="A0A399RNA7"/>
<dbReference type="Pfam" id="PF00034">
    <property type="entry name" value="Cytochrom_C"/>
    <property type="match status" value="1"/>
</dbReference>
<dbReference type="EMBL" id="QWGA01000003">
    <property type="protein sequence ID" value="RIJ31389.1"/>
    <property type="molecule type" value="Genomic_DNA"/>
</dbReference>
<dbReference type="InterPro" id="IPR009056">
    <property type="entry name" value="Cyt_c-like_dom"/>
</dbReference>
<organism evidence="10 11">
    <name type="scientific">Henriciella algicola</name>
    <dbReference type="NCBI Taxonomy" id="1608422"/>
    <lineage>
        <taxon>Bacteria</taxon>
        <taxon>Pseudomonadati</taxon>
        <taxon>Pseudomonadota</taxon>
        <taxon>Alphaproteobacteria</taxon>
        <taxon>Hyphomonadales</taxon>
        <taxon>Hyphomonadaceae</taxon>
        <taxon>Henriciella</taxon>
    </lineage>
</organism>
<evidence type="ECO:0000256" key="4">
    <source>
        <dbReference type="ARBA" id="ARBA00022982"/>
    </source>
</evidence>
<gene>
    <name evidence="10" type="ORF">D1222_03790</name>
</gene>
<dbReference type="GO" id="GO:0046872">
    <property type="term" value="F:metal ion binding"/>
    <property type="evidence" value="ECO:0007669"/>
    <property type="project" value="UniProtKB-KW"/>
</dbReference>
<evidence type="ECO:0000256" key="1">
    <source>
        <dbReference type="ARBA" id="ARBA00022448"/>
    </source>
</evidence>
<evidence type="ECO:0000256" key="5">
    <source>
        <dbReference type="ARBA" id="ARBA00023004"/>
    </source>
</evidence>
<keyword evidence="2 6" id="KW-0349">Heme</keyword>
<accession>A0A399RNA7</accession>
<dbReference type="OrthoDB" id="9805828at2"/>
<dbReference type="InterPro" id="IPR002327">
    <property type="entry name" value="Cyt_c_1A/1B"/>
</dbReference>
<feature type="domain" description="Cytochrome c" evidence="9">
    <location>
        <begin position="76"/>
        <end position="176"/>
    </location>
</feature>
<evidence type="ECO:0000256" key="7">
    <source>
        <dbReference type="SAM" id="MobiDB-lite"/>
    </source>
</evidence>
<protein>
    <submittedName>
        <fullName evidence="10">Cytochrome c family protein</fullName>
    </submittedName>
</protein>
<proteinExistence type="predicted"/>
<feature type="compositionally biased region" description="Low complexity" evidence="7">
    <location>
        <begin position="22"/>
        <end position="48"/>
    </location>
</feature>
<evidence type="ECO:0000256" key="6">
    <source>
        <dbReference type="PROSITE-ProRule" id="PRU00433"/>
    </source>
</evidence>
<dbReference type="SUPFAM" id="SSF46626">
    <property type="entry name" value="Cytochrome c"/>
    <property type="match status" value="1"/>
</dbReference>
<name>A0A399RNA7_9PROT</name>
<dbReference type="Proteomes" id="UP000265845">
    <property type="component" value="Unassembled WGS sequence"/>
</dbReference>
<dbReference type="Gene3D" id="1.10.760.10">
    <property type="entry name" value="Cytochrome c-like domain"/>
    <property type="match status" value="1"/>
</dbReference>
<evidence type="ECO:0000256" key="2">
    <source>
        <dbReference type="ARBA" id="ARBA00022617"/>
    </source>
</evidence>
<comment type="caution">
    <text evidence="10">The sequence shown here is derived from an EMBL/GenBank/DDBJ whole genome shotgun (WGS) entry which is preliminary data.</text>
</comment>
<reference evidence="10 11" key="1">
    <citation type="submission" date="2018-08" db="EMBL/GenBank/DDBJ databases">
        <title>Henriciella mobilis sp. nov., isolated from seawater.</title>
        <authorList>
            <person name="Cheng H."/>
            <person name="Wu Y.-H."/>
            <person name="Xu X.-W."/>
            <person name="Guo L.-L."/>
        </authorList>
    </citation>
    <scope>NUCLEOTIDE SEQUENCE [LARGE SCALE GENOMIC DNA]</scope>
    <source>
        <strain evidence="10 11">CCUG67844</strain>
    </source>
</reference>
<dbReference type="RefSeq" id="WP_119452885.1">
    <property type="nucleotide sequence ID" value="NZ_QWGA01000003.1"/>
</dbReference>
<evidence type="ECO:0000313" key="11">
    <source>
        <dbReference type="Proteomes" id="UP000265845"/>
    </source>
</evidence>
<evidence type="ECO:0000256" key="3">
    <source>
        <dbReference type="ARBA" id="ARBA00022723"/>
    </source>
</evidence>
<evidence type="ECO:0000313" key="10">
    <source>
        <dbReference type="EMBL" id="RIJ31389.1"/>
    </source>
</evidence>